<gene>
    <name evidence="2" type="ORF">HMPREF3213_03244</name>
    <name evidence="1" type="ORF">SB48_HM08orf04628</name>
</gene>
<dbReference type="PATRIC" id="fig|1398.18.peg.2875"/>
<accession>A0A0C5C5U7</accession>
<proteinExistence type="predicted"/>
<reference evidence="1" key="1">
    <citation type="submission" date="2015-01" db="EMBL/GenBank/DDBJ databases">
        <title>Comparative genome analysis of Bacillus coagulans HM-08, Clostridium butyricum HM-68, Bacillus subtilis HM-66 and Bacillus licheniformis BL-09.</title>
        <authorList>
            <person name="Zhang H."/>
        </authorList>
    </citation>
    <scope>NUCLEOTIDE SEQUENCE [LARGE SCALE GENOMIC DNA]</scope>
    <source>
        <strain evidence="1">HM-08</strain>
    </source>
</reference>
<evidence type="ECO:0000313" key="3">
    <source>
        <dbReference type="Proteomes" id="UP000032024"/>
    </source>
</evidence>
<dbReference type="EMBL" id="LRPN01000165">
    <property type="protein sequence ID" value="KWZ77641.1"/>
    <property type="molecule type" value="Genomic_DNA"/>
</dbReference>
<sequence>MFKRLLDLFKLDTTGDWEDWDLDDENLEDDWDEEDDEEM</sequence>
<evidence type="ECO:0000313" key="4">
    <source>
        <dbReference type="Proteomes" id="UP000070376"/>
    </source>
</evidence>
<reference evidence="4" key="3">
    <citation type="submission" date="2016-01" db="EMBL/GenBank/DDBJ databases">
        <authorList>
            <person name="Mitreva M."/>
            <person name="Pepin K.H."/>
            <person name="Mihindukulasuriya K.A."/>
            <person name="Fulton R."/>
            <person name="Fronick C."/>
            <person name="O'Laughlin M."/>
            <person name="Miner T."/>
            <person name="Herter B."/>
            <person name="Rosa B.A."/>
            <person name="Cordes M."/>
            <person name="Tomlinson C."/>
            <person name="Wollam A."/>
            <person name="Palsikar V.B."/>
            <person name="Mardis E.R."/>
            <person name="Wilson R.K."/>
        </authorList>
    </citation>
    <scope>NUCLEOTIDE SEQUENCE [LARGE SCALE GENOMIC DNA]</scope>
    <source>
        <strain evidence="4">GED7749B</strain>
    </source>
</reference>
<reference evidence="2" key="4">
    <citation type="submission" date="2016-01" db="EMBL/GenBank/DDBJ databases">
        <authorList>
            <person name="Oliw E.H."/>
        </authorList>
    </citation>
    <scope>NUCLEOTIDE SEQUENCE [LARGE SCALE GENOMIC DNA]</scope>
    <source>
        <strain evidence="2">GED7749B</strain>
    </source>
</reference>
<evidence type="ECO:0000313" key="2">
    <source>
        <dbReference type="EMBL" id="KWZ77641.1"/>
    </source>
</evidence>
<protein>
    <submittedName>
        <fullName evidence="2">Uncharacterized protein</fullName>
    </submittedName>
</protein>
<keyword evidence="3" id="KW-1185">Reference proteome</keyword>
<organism evidence="2 4">
    <name type="scientific">Heyndrickxia coagulans</name>
    <name type="common">Weizmannia coagulans</name>
    <dbReference type="NCBI Taxonomy" id="1398"/>
    <lineage>
        <taxon>Bacteria</taxon>
        <taxon>Bacillati</taxon>
        <taxon>Bacillota</taxon>
        <taxon>Bacilli</taxon>
        <taxon>Bacillales</taxon>
        <taxon>Bacillaceae</taxon>
        <taxon>Heyndrickxia</taxon>
    </lineage>
</organism>
<dbReference type="AlphaFoldDB" id="A0A0C5C5U7"/>
<evidence type="ECO:0000313" key="1">
    <source>
        <dbReference type="EMBL" id="AJO23693.1"/>
    </source>
</evidence>
<dbReference type="Proteomes" id="UP000032024">
    <property type="component" value="Chromosome"/>
</dbReference>
<dbReference type="Proteomes" id="UP000070376">
    <property type="component" value="Unassembled WGS sequence"/>
</dbReference>
<name>A0A0C5C5U7_HEYCO</name>
<reference evidence="3" key="2">
    <citation type="submission" date="2015-01" db="EMBL/GenBank/DDBJ databases">
        <title>Comparative genome analysis of Bacillus coagulans HM-08, Clostridium butyricum HM-68, Bacillus subtilis HM-66 and Bacillus paralicheniformis BL-09.</title>
        <authorList>
            <person name="Zhang H."/>
        </authorList>
    </citation>
    <scope>NUCLEOTIDE SEQUENCE [LARGE SCALE GENOMIC DNA]</scope>
    <source>
        <strain evidence="3">HM-08</strain>
    </source>
</reference>
<dbReference type="STRING" id="1398.AB434_2402"/>
<dbReference type="EMBL" id="CP010525">
    <property type="protein sequence ID" value="AJO23693.1"/>
    <property type="molecule type" value="Genomic_DNA"/>
</dbReference>